<dbReference type="OrthoDB" id="9802035at2"/>
<sequence>MCETCGCDDPAAAPRLTSFPADAGAAGRSGRELLLEQRVLAKNDEQAGQTRQRLAARNVLAVNLMSSPGSGKTTLLERTVRDLAGQWPLAVVEGDQESVRDAERIRAEGVPVVQVNTGRGCHLDADMVDRALRALDPPAEAVVFVENVGNLVCPALFDLGEGVRVVLTSVTEGEDKPLKYPHMFAKADLVLLTKCDLVPYLAVDVDHCMGLIRRINPAVDVLTLSGLHLPAGAPGAEPEPGLAAWYAWLRARRPRPDARPRAGAAGRV</sequence>
<evidence type="ECO:0000256" key="6">
    <source>
        <dbReference type="ARBA" id="ARBA00022833"/>
    </source>
</evidence>
<keyword evidence="10" id="KW-1185">Reference proteome</keyword>
<keyword evidence="4" id="KW-0547">Nucleotide-binding</keyword>
<gene>
    <name evidence="9" type="ORF">FF36_04055</name>
</gene>
<feature type="domain" description="CobW/HypB/UreG nucleotide-binding" evidence="8">
    <location>
        <begin position="62"/>
        <end position="222"/>
    </location>
</feature>
<dbReference type="GO" id="GO:0008270">
    <property type="term" value="F:zinc ion binding"/>
    <property type="evidence" value="ECO:0007669"/>
    <property type="project" value="TreeGrafter"/>
</dbReference>
<protein>
    <submittedName>
        <fullName evidence="9">Hydrogenase accessory protein HypB</fullName>
    </submittedName>
</protein>
<evidence type="ECO:0000256" key="5">
    <source>
        <dbReference type="ARBA" id="ARBA00022801"/>
    </source>
</evidence>
<keyword evidence="5" id="KW-0378">Hydrolase</keyword>
<dbReference type="EMBL" id="JYFN01000034">
    <property type="protein sequence ID" value="KJE21598.1"/>
    <property type="molecule type" value="Genomic_DNA"/>
</dbReference>
<dbReference type="Proteomes" id="UP000032545">
    <property type="component" value="Unassembled WGS sequence"/>
</dbReference>
<evidence type="ECO:0000313" key="10">
    <source>
        <dbReference type="Proteomes" id="UP000032545"/>
    </source>
</evidence>
<comment type="similarity">
    <text evidence="1">Belongs to the SIMIBI class G3E GTPase family. HypB/HupM subfamily.</text>
</comment>
<reference evidence="10" key="1">
    <citation type="submission" date="2015-02" db="EMBL/GenBank/DDBJ databases">
        <title>Draft Genome of Frankia sp. CpI1-S.</title>
        <authorList>
            <person name="Oshone R.T."/>
            <person name="Ngom M."/>
            <person name="Ghodhbane-Gtari F."/>
            <person name="Gtari M."/>
            <person name="Morris K."/>
            <person name="Thomas K."/>
            <person name="Sen A."/>
            <person name="Tisa L.S."/>
        </authorList>
    </citation>
    <scope>NUCLEOTIDE SEQUENCE [LARGE SCALE GENOMIC DNA]</scope>
    <source>
        <strain evidence="10">CpI1-S</strain>
    </source>
</reference>
<dbReference type="RefSeq" id="WP_044886611.1">
    <property type="nucleotide sequence ID" value="NZ_JYFN01000034.1"/>
</dbReference>
<dbReference type="GO" id="GO:0005525">
    <property type="term" value="F:GTP binding"/>
    <property type="evidence" value="ECO:0007669"/>
    <property type="project" value="UniProtKB-KW"/>
</dbReference>
<comment type="caution">
    <text evidence="9">The sequence shown here is derived from an EMBL/GenBank/DDBJ whole genome shotgun (WGS) entry which is preliminary data.</text>
</comment>
<dbReference type="CDD" id="cd05390">
    <property type="entry name" value="HypB"/>
    <property type="match status" value="1"/>
</dbReference>
<accession>A0A0D8BBE4</accession>
<dbReference type="SUPFAM" id="SSF52540">
    <property type="entry name" value="P-loop containing nucleoside triphosphate hydrolases"/>
    <property type="match status" value="1"/>
</dbReference>
<dbReference type="GO" id="GO:0016151">
    <property type="term" value="F:nickel cation binding"/>
    <property type="evidence" value="ECO:0007669"/>
    <property type="project" value="InterPro"/>
</dbReference>
<dbReference type="Pfam" id="PF02492">
    <property type="entry name" value="cobW"/>
    <property type="match status" value="1"/>
</dbReference>
<evidence type="ECO:0000256" key="7">
    <source>
        <dbReference type="ARBA" id="ARBA00023134"/>
    </source>
</evidence>
<dbReference type="InterPro" id="IPR004392">
    <property type="entry name" value="Hyd_mat_HypB"/>
</dbReference>
<dbReference type="AlphaFoldDB" id="A0A0D8BBE4"/>
<evidence type="ECO:0000256" key="4">
    <source>
        <dbReference type="ARBA" id="ARBA00022741"/>
    </source>
</evidence>
<dbReference type="PIRSF" id="PIRSF005624">
    <property type="entry name" value="Ni-bind_GTPase"/>
    <property type="match status" value="1"/>
</dbReference>
<dbReference type="GO" id="GO:0051604">
    <property type="term" value="P:protein maturation"/>
    <property type="evidence" value="ECO:0007669"/>
    <property type="project" value="InterPro"/>
</dbReference>
<dbReference type="InterPro" id="IPR003495">
    <property type="entry name" value="CobW/HypB/UreG_nucleotide-bd"/>
</dbReference>
<reference evidence="9 10" key="2">
    <citation type="journal article" date="2016" name="Genome Announc.">
        <title>Permanent Draft Genome Sequences for Two Variants of Frankia sp. Strain CpI1, the First Frankia Strain Isolated from Root Nodules of Comptonia peregrina.</title>
        <authorList>
            <person name="Oshone R."/>
            <person name="Hurst S.G.IV."/>
            <person name="Abebe-Akele F."/>
            <person name="Simpson S."/>
            <person name="Morris K."/>
            <person name="Thomas W.K."/>
            <person name="Tisa L.S."/>
        </authorList>
    </citation>
    <scope>NUCLEOTIDE SEQUENCE [LARGE SCALE GENOMIC DNA]</scope>
    <source>
        <strain evidence="10">CpI1-S</strain>
    </source>
</reference>
<keyword evidence="6" id="KW-0862">Zinc</keyword>
<evidence type="ECO:0000259" key="8">
    <source>
        <dbReference type="Pfam" id="PF02492"/>
    </source>
</evidence>
<evidence type="ECO:0000256" key="1">
    <source>
        <dbReference type="ARBA" id="ARBA00006211"/>
    </source>
</evidence>
<organism evidence="9 10">
    <name type="scientific">Frankia torreyi</name>
    <dbReference type="NCBI Taxonomy" id="1856"/>
    <lineage>
        <taxon>Bacteria</taxon>
        <taxon>Bacillati</taxon>
        <taxon>Actinomycetota</taxon>
        <taxon>Actinomycetes</taxon>
        <taxon>Frankiales</taxon>
        <taxon>Frankiaceae</taxon>
        <taxon>Frankia</taxon>
    </lineage>
</organism>
<dbReference type="Gene3D" id="3.40.50.300">
    <property type="entry name" value="P-loop containing nucleotide triphosphate hydrolases"/>
    <property type="match status" value="1"/>
</dbReference>
<dbReference type="GO" id="GO:0003924">
    <property type="term" value="F:GTPase activity"/>
    <property type="evidence" value="ECO:0007669"/>
    <property type="project" value="InterPro"/>
</dbReference>
<name>A0A0D8BBE4_9ACTN</name>
<dbReference type="NCBIfam" id="TIGR00073">
    <property type="entry name" value="hypB"/>
    <property type="match status" value="1"/>
</dbReference>
<keyword evidence="3" id="KW-0479">Metal-binding</keyword>
<dbReference type="PATRIC" id="fig|1502723.3.peg.3756"/>
<dbReference type="PANTHER" id="PTHR30134:SF2">
    <property type="entry name" value="HYDROGENASE MATURATION FACTOR HYPB"/>
    <property type="match status" value="1"/>
</dbReference>
<evidence type="ECO:0000256" key="2">
    <source>
        <dbReference type="ARBA" id="ARBA00022596"/>
    </source>
</evidence>
<dbReference type="InterPro" id="IPR027417">
    <property type="entry name" value="P-loop_NTPase"/>
</dbReference>
<proteinExistence type="inferred from homology"/>
<keyword evidence="2" id="KW-0533">Nickel</keyword>
<evidence type="ECO:0000313" key="9">
    <source>
        <dbReference type="EMBL" id="KJE21598.1"/>
    </source>
</evidence>
<dbReference type="PANTHER" id="PTHR30134">
    <property type="entry name" value="HYDROGENASE PROTEIN ASSEMBLY PROTEIN, NICKEL CHAPERONE"/>
    <property type="match status" value="1"/>
</dbReference>
<keyword evidence="7" id="KW-0342">GTP-binding</keyword>
<evidence type="ECO:0000256" key="3">
    <source>
        <dbReference type="ARBA" id="ARBA00022723"/>
    </source>
</evidence>